<name>A0ACB7S2E8_HYAAI</name>
<gene>
    <name evidence="1" type="ORF">HPB50_012004</name>
</gene>
<sequence>MPRHKITLPWQPRNGRETQHARAAPSHARTCIMWMVAAAHKKSTGPIDSYDSFNDEHLRPHFHKSLVRQRLARVGLVRCLRHDRKPNDVDDPALHRCTCASSLSGSRESPDATSTTSSGDSGVVSLRNADLTCATCRVGSSTAAAPPPAALTREPVSPYLLPVNPSSKRTLVMPRPGQRASGSRSTLRRASIVPSTPASSRDDLGATKNHFPKKSDCKVSLLFRGSGTRKTVAEARQSVVRVTQQHCGGTSLTVFDGRVSPGETFAFASRRHCGYPFSVVVFVDDIRDVQLSSCCEYRYNVGARLGGSQGRFTLAKLEGGSPCYRCVLEKRLKELPTEEPEQTPPPGSTAEESSGLSSPVTSSSETVDGLEQSADGGITNSISSEEERIDSEDERHSESQESSEHTQDEIVDAAEKELYSSGTYYSSETSGGQSQLHTSESEYVGEQIEGDTVSSHDSTQVDNEVQESATITNSFETYSSTDNSGNKSAHSETGSHVEDDVHYDARHNVAQPSVYFVQDKKKQWGSDECRGESFSSDDDAQTVTLTVKAEVHSTQ</sequence>
<reference evidence="1" key="1">
    <citation type="submission" date="2020-05" db="EMBL/GenBank/DDBJ databases">
        <title>Large-scale comparative analyses of tick genomes elucidate their genetic diversity and vector capacities.</title>
        <authorList>
            <person name="Jia N."/>
            <person name="Wang J."/>
            <person name="Shi W."/>
            <person name="Du L."/>
            <person name="Sun Y."/>
            <person name="Zhan W."/>
            <person name="Jiang J."/>
            <person name="Wang Q."/>
            <person name="Zhang B."/>
            <person name="Ji P."/>
            <person name="Sakyi L.B."/>
            <person name="Cui X."/>
            <person name="Yuan T."/>
            <person name="Jiang B."/>
            <person name="Yang W."/>
            <person name="Lam T.T.-Y."/>
            <person name="Chang Q."/>
            <person name="Ding S."/>
            <person name="Wang X."/>
            <person name="Zhu J."/>
            <person name="Ruan X."/>
            <person name="Zhao L."/>
            <person name="Wei J."/>
            <person name="Que T."/>
            <person name="Du C."/>
            <person name="Cheng J."/>
            <person name="Dai P."/>
            <person name="Han X."/>
            <person name="Huang E."/>
            <person name="Gao Y."/>
            <person name="Liu J."/>
            <person name="Shao H."/>
            <person name="Ye R."/>
            <person name="Li L."/>
            <person name="Wei W."/>
            <person name="Wang X."/>
            <person name="Wang C."/>
            <person name="Yang T."/>
            <person name="Huo Q."/>
            <person name="Li W."/>
            <person name="Guo W."/>
            <person name="Chen H."/>
            <person name="Zhou L."/>
            <person name="Ni X."/>
            <person name="Tian J."/>
            <person name="Zhou Y."/>
            <person name="Sheng Y."/>
            <person name="Liu T."/>
            <person name="Pan Y."/>
            <person name="Xia L."/>
            <person name="Li J."/>
            <person name="Zhao F."/>
            <person name="Cao W."/>
        </authorList>
    </citation>
    <scope>NUCLEOTIDE SEQUENCE</scope>
    <source>
        <strain evidence="1">Hyas-2018</strain>
    </source>
</reference>
<evidence type="ECO:0000313" key="2">
    <source>
        <dbReference type="Proteomes" id="UP000821845"/>
    </source>
</evidence>
<dbReference type="Proteomes" id="UP000821845">
    <property type="component" value="Chromosome 6"/>
</dbReference>
<proteinExistence type="predicted"/>
<comment type="caution">
    <text evidence="1">The sequence shown here is derived from an EMBL/GenBank/DDBJ whole genome shotgun (WGS) entry which is preliminary data.</text>
</comment>
<protein>
    <submittedName>
        <fullName evidence="1">Uncharacterized protein</fullName>
    </submittedName>
</protein>
<keyword evidence="2" id="KW-1185">Reference proteome</keyword>
<evidence type="ECO:0000313" key="1">
    <source>
        <dbReference type="EMBL" id="KAH6928101.1"/>
    </source>
</evidence>
<accession>A0ACB7S2E8</accession>
<dbReference type="EMBL" id="CM023486">
    <property type="protein sequence ID" value="KAH6928101.1"/>
    <property type="molecule type" value="Genomic_DNA"/>
</dbReference>
<organism evidence="1 2">
    <name type="scientific">Hyalomma asiaticum</name>
    <name type="common">Tick</name>
    <dbReference type="NCBI Taxonomy" id="266040"/>
    <lineage>
        <taxon>Eukaryota</taxon>
        <taxon>Metazoa</taxon>
        <taxon>Ecdysozoa</taxon>
        <taxon>Arthropoda</taxon>
        <taxon>Chelicerata</taxon>
        <taxon>Arachnida</taxon>
        <taxon>Acari</taxon>
        <taxon>Parasitiformes</taxon>
        <taxon>Ixodida</taxon>
        <taxon>Ixodoidea</taxon>
        <taxon>Ixodidae</taxon>
        <taxon>Hyalomminae</taxon>
        <taxon>Hyalomma</taxon>
    </lineage>
</organism>